<dbReference type="PANTHER" id="PTHR25462">
    <property type="entry name" value="BONUS, ISOFORM C-RELATED"/>
    <property type="match status" value="1"/>
</dbReference>
<name>A0A8W8KXK9_MAGGI</name>
<dbReference type="GO" id="GO:0008270">
    <property type="term" value="F:zinc ion binding"/>
    <property type="evidence" value="ECO:0007669"/>
    <property type="project" value="UniProtKB-KW"/>
</dbReference>
<keyword evidence="1" id="KW-0479">Metal-binding</keyword>
<dbReference type="SUPFAM" id="SSF50969">
    <property type="entry name" value="YVTN repeat-like/Quinoprotein amine dehydrogenase"/>
    <property type="match status" value="1"/>
</dbReference>
<dbReference type="InterPro" id="IPR017907">
    <property type="entry name" value="Znf_RING_CS"/>
</dbReference>
<dbReference type="Proteomes" id="UP000005408">
    <property type="component" value="Unassembled WGS sequence"/>
</dbReference>
<dbReference type="Pfam" id="PF00097">
    <property type="entry name" value="zf-C3HC4"/>
    <property type="match status" value="1"/>
</dbReference>
<dbReference type="InterPro" id="IPR047153">
    <property type="entry name" value="TRIM45/56/19-like"/>
</dbReference>
<keyword evidence="7" id="KW-1185">Reference proteome</keyword>
<evidence type="ECO:0000256" key="2">
    <source>
        <dbReference type="ARBA" id="ARBA00022771"/>
    </source>
</evidence>
<dbReference type="InterPro" id="IPR027370">
    <property type="entry name" value="Znf-RING_euk"/>
</dbReference>
<dbReference type="PANTHER" id="PTHR25462:SF229">
    <property type="entry name" value="TRANSCRIPTION INTERMEDIARY FACTOR 1-BETA"/>
    <property type="match status" value="1"/>
</dbReference>
<dbReference type="SUPFAM" id="SSF101898">
    <property type="entry name" value="NHL repeat"/>
    <property type="match status" value="1"/>
</dbReference>
<dbReference type="InterPro" id="IPR011044">
    <property type="entry name" value="Quino_amine_DH_bsu"/>
</dbReference>
<dbReference type="InterPro" id="IPR013083">
    <property type="entry name" value="Znf_RING/FYVE/PHD"/>
</dbReference>
<reference evidence="6" key="1">
    <citation type="submission" date="2022-08" db="UniProtKB">
        <authorList>
            <consortium name="EnsemblMetazoa"/>
        </authorList>
    </citation>
    <scope>IDENTIFICATION</scope>
    <source>
        <strain evidence="6">05x7-T-G4-1.051#20</strain>
    </source>
</reference>
<dbReference type="AlphaFoldDB" id="A0A8W8KXK9"/>
<evidence type="ECO:0000256" key="3">
    <source>
        <dbReference type="ARBA" id="ARBA00022833"/>
    </source>
</evidence>
<feature type="domain" description="RING-type" evidence="5">
    <location>
        <begin position="474"/>
        <end position="517"/>
    </location>
</feature>
<evidence type="ECO:0000256" key="1">
    <source>
        <dbReference type="ARBA" id="ARBA00022723"/>
    </source>
</evidence>
<dbReference type="InterPro" id="IPR011042">
    <property type="entry name" value="6-blade_b-propeller_TolB-like"/>
</dbReference>
<sequence length="937" mass="104721">MDSEDDASTCSICFDSFLHPKLLSCRHTFCKPCLQDYTKKVEVSEIVCPLCRQKHILDDRGLDGLLDNYFVPLRPPESPSVHCCEICYVEVLEINPCKHCVVKFCDSCKSSHDLALKMAGELKDSDLESDGCDEDDESEDGGGISLSRLIHFHEHNSGTKLIVKFLSSFKVPCEASRSEEHMTVACIFPKSENTCLVIYEQMPEMIECTIRGRPFVRKTFSEGISGITKTSEGKILFSNCADSAIFQMVDESRISVFAKCYSFRPLSLSTFKDGRIACTGIAKNDHQYRVRRSHSQGALQIFDKTGKSLNEFSKVGHEFSLKRPICVSVNPQNDTVCVADIESNQVLIMTDEGYVIRKYKGRGGDERSMGLRLSIDIFLPSSLCHDPEGNLVVASLADGSLHLLLPNGDLCGFIETKNQSSFAFYRCNLKLNKRCDVDKNRTGIFIQIESETTVRAVTKIKQMADGLDDDSKSCSICWDEFAAPKNLKCGHTFCLPCLKGYQKKSKNRDEIKCPLCRQTQKVPNGCLDKLPDNYFVKLKPSEPQEKLHCSLCYEETGLKTCSHCDLKLCLSCKSSHKLALKLSNDKCESSSDSGSDEDKDLRDEASLPFHLVLSGQIIKTKFNAVLSFSFPIKSMSSNPENGQNIYVSTLHETENGLCEIITCLGPECVLVDKTGTELDRRFFDKGISDILDIGEGQKIISNFHLSMLLKVEEGKDVQLFTKTEKLNPSAVCQVNNGQIVCVGWRKAQSDNFQRTNIESVGALQYYDRHGSFLKKITGNLNENFFKRPMSMSHCELNDTICVSDSEKNCVYIFHHEGELMNRYTGGGIVRGLFSFQPSMFAPGPVCHDCEGNIILGNRVDDTIHILDPRGQFLGYIASTCDIGFGSPFSMMYDSDHRLWVGDSNDGQIRVFEITSYNNNLNTNLALPSFPGLSLPFL</sequence>
<feature type="domain" description="RING-type" evidence="5">
    <location>
        <begin position="10"/>
        <end position="52"/>
    </location>
</feature>
<dbReference type="GO" id="GO:0061630">
    <property type="term" value="F:ubiquitin protein ligase activity"/>
    <property type="evidence" value="ECO:0007669"/>
    <property type="project" value="TreeGrafter"/>
</dbReference>
<proteinExistence type="predicted"/>
<dbReference type="Pfam" id="PF13445">
    <property type="entry name" value="zf-RING_UBOX"/>
    <property type="match status" value="1"/>
</dbReference>
<dbReference type="InterPro" id="IPR001841">
    <property type="entry name" value="Znf_RING"/>
</dbReference>
<evidence type="ECO:0000313" key="6">
    <source>
        <dbReference type="EnsemblMetazoa" id="G25396.1:cds"/>
    </source>
</evidence>
<protein>
    <recommendedName>
        <fullName evidence="5">RING-type domain-containing protein</fullName>
    </recommendedName>
</protein>
<organism evidence="6 7">
    <name type="scientific">Magallana gigas</name>
    <name type="common">Pacific oyster</name>
    <name type="synonym">Crassostrea gigas</name>
    <dbReference type="NCBI Taxonomy" id="29159"/>
    <lineage>
        <taxon>Eukaryota</taxon>
        <taxon>Metazoa</taxon>
        <taxon>Spiralia</taxon>
        <taxon>Lophotrochozoa</taxon>
        <taxon>Mollusca</taxon>
        <taxon>Bivalvia</taxon>
        <taxon>Autobranchia</taxon>
        <taxon>Pteriomorphia</taxon>
        <taxon>Ostreida</taxon>
        <taxon>Ostreoidea</taxon>
        <taxon>Ostreidae</taxon>
        <taxon>Magallana</taxon>
    </lineage>
</organism>
<dbReference type="Gene3D" id="2.120.10.30">
    <property type="entry name" value="TolB, C-terminal domain"/>
    <property type="match status" value="2"/>
</dbReference>
<evidence type="ECO:0000256" key="4">
    <source>
        <dbReference type="PROSITE-ProRule" id="PRU00175"/>
    </source>
</evidence>
<keyword evidence="3" id="KW-0862">Zinc</keyword>
<accession>A0A8W8KXK9</accession>
<dbReference type="Gene3D" id="3.30.40.10">
    <property type="entry name" value="Zinc/RING finger domain, C3HC4 (zinc finger)"/>
    <property type="match status" value="2"/>
</dbReference>
<dbReference type="PROSITE" id="PS00518">
    <property type="entry name" value="ZF_RING_1"/>
    <property type="match status" value="2"/>
</dbReference>
<dbReference type="InterPro" id="IPR018957">
    <property type="entry name" value="Znf_C3HC4_RING-type"/>
</dbReference>
<dbReference type="GO" id="GO:0006513">
    <property type="term" value="P:protein monoubiquitination"/>
    <property type="evidence" value="ECO:0007669"/>
    <property type="project" value="TreeGrafter"/>
</dbReference>
<dbReference type="EnsemblMetazoa" id="G25396.1">
    <property type="protein sequence ID" value="G25396.1:cds"/>
    <property type="gene ID" value="G25396"/>
</dbReference>
<dbReference type="PROSITE" id="PS50089">
    <property type="entry name" value="ZF_RING_2"/>
    <property type="match status" value="2"/>
</dbReference>
<evidence type="ECO:0000313" key="7">
    <source>
        <dbReference type="Proteomes" id="UP000005408"/>
    </source>
</evidence>
<dbReference type="SMART" id="SM00184">
    <property type="entry name" value="RING"/>
    <property type="match status" value="2"/>
</dbReference>
<evidence type="ECO:0000259" key="5">
    <source>
        <dbReference type="PROSITE" id="PS50089"/>
    </source>
</evidence>
<keyword evidence="2 4" id="KW-0863">Zinc-finger</keyword>
<dbReference type="SUPFAM" id="SSF57850">
    <property type="entry name" value="RING/U-box"/>
    <property type="match status" value="2"/>
</dbReference>